<dbReference type="Proteomes" id="UP000727456">
    <property type="component" value="Unassembled WGS sequence"/>
</dbReference>
<gene>
    <name evidence="1" type="ORF">FHS31_000790</name>
</gene>
<dbReference type="RefSeq" id="WP_167072081.1">
    <property type="nucleotide sequence ID" value="NZ_JAAOZC010000002.1"/>
</dbReference>
<reference evidence="1 2" key="1">
    <citation type="submission" date="2020-03" db="EMBL/GenBank/DDBJ databases">
        <title>Genomic Encyclopedia of Type Strains, Phase III (KMG-III): the genomes of soil and plant-associated and newly described type strains.</title>
        <authorList>
            <person name="Whitman W."/>
        </authorList>
    </citation>
    <scope>NUCLEOTIDE SEQUENCE [LARGE SCALE GENOMIC DNA]</scope>
    <source>
        <strain evidence="1 2">CECT 8804</strain>
    </source>
</reference>
<evidence type="ECO:0000313" key="1">
    <source>
        <dbReference type="EMBL" id="NIJ07194.1"/>
    </source>
</evidence>
<comment type="caution">
    <text evidence="1">The sequence shown here is derived from an EMBL/GenBank/DDBJ whole genome shotgun (WGS) entry which is preliminary data.</text>
</comment>
<organism evidence="1 2">
    <name type="scientific">Sphingomonas vulcanisoli</name>
    <dbReference type="NCBI Taxonomy" id="1658060"/>
    <lineage>
        <taxon>Bacteria</taxon>
        <taxon>Pseudomonadati</taxon>
        <taxon>Pseudomonadota</taxon>
        <taxon>Alphaproteobacteria</taxon>
        <taxon>Sphingomonadales</taxon>
        <taxon>Sphingomonadaceae</taxon>
        <taxon>Sphingomonas</taxon>
    </lineage>
</organism>
<sequence>MIMNGKSRATFAHLLKPFLEGKGTVTLSAARHQLHCLMPDAAHQIDGKETSHILRRAGFARAYGPAAERVALYKRVSA</sequence>
<evidence type="ECO:0000313" key="2">
    <source>
        <dbReference type="Proteomes" id="UP000727456"/>
    </source>
</evidence>
<accession>A0ABX0TNU5</accession>
<proteinExistence type="predicted"/>
<keyword evidence="2" id="KW-1185">Reference proteome</keyword>
<dbReference type="EMBL" id="JAAOZC010000002">
    <property type="protein sequence ID" value="NIJ07194.1"/>
    <property type="molecule type" value="Genomic_DNA"/>
</dbReference>
<protein>
    <submittedName>
        <fullName evidence="1">Uncharacterized protein</fullName>
    </submittedName>
</protein>
<name>A0ABX0TNU5_9SPHN</name>